<keyword evidence="6 12" id="KW-0479">Metal-binding</keyword>
<dbReference type="HAMAP" id="MF_00974">
    <property type="entry name" value="DNA_primase_DnaG"/>
    <property type="match status" value="1"/>
</dbReference>
<dbReference type="PANTHER" id="PTHR30313">
    <property type="entry name" value="DNA PRIMASE"/>
    <property type="match status" value="1"/>
</dbReference>
<evidence type="ECO:0000256" key="7">
    <source>
        <dbReference type="ARBA" id="ARBA00022771"/>
    </source>
</evidence>
<keyword evidence="1 12" id="KW-0240">DNA-directed RNA polymerase</keyword>
<dbReference type="SMART" id="SM00400">
    <property type="entry name" value="ZnF_CHCC"/>
    <property type="match status" value="1"/>
</dbReference>
<dbReference type="InterPro" id="IPR050219">
    <property type="entry name" value="DnaG_primase"/>
</dbReference>
<keyword evidence="9" id="KW-0460">Magnesium</keyword>
<feature type="compositionally biased region" description="Polar residues" evidence="14">
    <location>
        <begin position="453"/>
        <end position="463"/>
    </location>
</feature>
<comment type="similarity">
    <text evidence="12 13">Belongs to the DnaG primase family.</text>
</comment>
<keyword evidence="3 12" id="KW-0808">Transferase</keyword>
<gene>
    <name evidence="12 16" type="primary">dnaG</name>
    <name evidence="16" type="ORF">QNJ86_01275</name>
</gene>
<dbReference type="PANTHER" id="PTHR30313:SF2">
    <property type="entry name" value="DNA PRIMASE"/>
    <property type="match status" value="1"/>
</dbReference>
<dbReference type="SUPFAM" id="SSF57783">
    <property type="entry name" value="Zinc beta-ribbon"/>
    <property type="match status" value="1"/>
</dbReference>
<dbReference type="RefSeq" id="WP_283830755.1">
    <property type="nucleotide sequence ID" value="NZ_JASJEU010000003.1"/>
</dbReference>
<organism evidence="16 17">
    <name type="scientific">Gordonibacter faecis</name>
    <dbReference type="NCBI Taxonomy" id="3047475"/>
    <lineage>
        <taxon>Bacteria</taxon>
        <taxon>Bacillati</taxon>
        <taxon>Actinomycetota</taxon>
        <taxon>Coriobacteriia</taxon>
        <taxon>Eggerthellales</taxon>
        <taxon>Eggerthellaceae</taxon>
        <taxon>Gordonibacter</taxon>
    </lineage>
</organism>
<feature type="domain" description="Toprim" evidence="15">
    <location>
        <begin position="257"/>
        <end position="343"/>
    </location>
</feature>
<dbReference type="Gene3D" id="3.40.1360.10">
    <property type="match status" value="1"/>
</dbReference>
<dbReference type="InterPro" id="IPR002694">
    <property type="entry name" value="Znf_CHC2"/>
</dbReference>
<dbReference type="Pfam" id="PF13662">
    <property type="entry name" value="Toprim_4"/>
    <property type="match status" value="1"/>
</dbReference>
<keyword evidence="8 12" id="KW-0862">Zinc</keyword>
<feature type="region of interest" description="Disordered" evidence="14">
    <location>
        <begin position="433"/>
        <end position="482"/>
    </location>
</feature>
<comment type="caution">
    <text evidence="16">The sequence shown here is derived from an EMBL/GenBank/DDBJ whole genome shotgun (WGS) entry which is preliminary data.</text>
</comment>
<evidence type="ECO:0000256" key="13">
    <source>
        <dbReference type="PIRNR" id="PIRNR002811"/>
    </source>
</evidence>
<dbReference type="PROSITE" id="PS50880">
    <property type="entry name" value="TOPRIM"/>
    <property type="match status" value="1"/>
</dbReference>
<dbReference type="EMBL" id="JASJEU010000003">
    <property type="protein sequence ID" value="MDJ1649424.1"/>
    <property type="molecule type" value="Genomic_DNA"/>
</dbReference>
<keyword evidence="11 12" id="KW-0804">Transcription</keyword>
<proteinExistence type="inferred from homology"/>
<sequence>MAGINEDDIQKVREASDLVAVVGERTPVKQRGRDFWCCCPLHNEKTPSFKIDPVLQLWHCFGCGEGGDVFGFLMKTEDLTFPEAVRKLAARAHIELADDGRTRVANSKKARLKAVCEESALFFHQQLMRNPEPDASNARSYLAKRGLGGEVPKRWRLGFAPGHGALVRHLAALGFKPNEMIEANVALKGRDGRLRDRFYNRIIFPINDAQGECIAFGGRVVGVGEPKYLNSQETPLFHKSQVLYGLDKAKSAMASTGVAVVVEGYTDVISLHEAGLENAVATLGTALTTRHIRILSRHAQHRIVYLFDGDAAGQRAADRALGFIDESMTPEAGRHQVELAAVTLPDNLDPADFVEARGVDALRELVADAQPLLKYGIDRRLAAQDLSTAEGRARALVEALSVLAPIKDSILAKDYAMQIAGRVRAREEDALEQLARLEPPRRGDEEADEPSGGASTDQLTAASPASAPEQGKPRRALPQAEVNRRRFEREFLSLTAQRPELALAHADALAQTQWRESVHAALAQSVLDTLAADPTSSGARVINEAAREIPRAAGILTSGTMDAGTDPGALARFLAEELAIGDVEDTVASMRAQLSDPASLPPDEYEMLFQTVTALQKDLTNRRLAHKPLVTE</sequence>
<dbReference type="Gene3D" id="3.90.980.10">
    <property type="entry name" value="DNA primase, catalytic core, N-terminal domain"/>
    <property type="match status" value="1"/>
</dbReference>
<evidence type="ECO:0000256" key="10">
    <source>
        <dbReference type="ARBA" id="ARBA00023125"/>
    </source>
</evidence>
<keyword evidence="5 12" id="KW-0235">DNA replication</keyword>
<dbReference type="SMART" id="SM00493">
    <property type="entry name" value="TOPRIM"/>
    <property type="match status" value="1"/>
</dbReference>
<evidence type="ECO:0000259" key="15">
    <source>
        <dbReference type="PROSITE" id="PS50880"/>
    </source>
</evidence>
<evidence type="ECO:0000256" key="1">
    <source>
        <dbReference type="ARBA" id="ARBA00022478"/>
    </source>
</evidence>
<dbReference type="Proteomes" id="UP001232750">
    <property type="component" value="Unassembled WGS sequence"/>
</dbReference>
<dbReference type="CDD" id="cd03364">
    <property type="entry name" value="TOPRIM_DnaG_primases"/>
    <property type="match status" value="1"/>
</dbReference>
<dbReference type="InterPro" id="IPR013264">
    <property type="entry name" value="DNAG_N"/>
</dbReference>
<dbReference type="InterPro" id="IPR037068">
    <property type="entry name" value="DNA_primase_core_N_sf"/>
</dbReference>
<comment type="cofactor">
    <cofactor evidence="12 13">
        <name>Zn(2+)</name>
        <dbReference type="ChEBI" id="CHEBI:29105"/>
    </cofactor>
    <text evidence="12 13">Binds 1 zinc ion per monomer.</text>
</comment>
<dbReference type="Gene3D" id="3.90.580.10">
    <property type="entry name" value="Zinc finger, CHC2-type domain"/>
    <property type="match status" value="1"/>
</dbReference>
<accession>A0ABT7DIS6</accession>
<dbReference type="InterPro" id="IPR030846">
    <property type="entry name" value="DnaG_bac"/>
</dbReference>
<evidence type="ECO:0000256" key="4">
    <source>
        <dbReference type="ARBA" id="ARBA00022695"/>
    </source>
</evidence>
<dbReference type="InterPro" id="IPR036977">
    <property type="entry name" value="DNA_primase_Znf_CHC2"/>
</dbReference>
<dbReference type="InterPro" id="IPR034151">
    <property type="entry name" value="TOPRIM_DnaG_bac"/>
</dbReference>
<dbReference type="InterPro" id="IPR019475">
    <property type="entry name" value="DNA_primase_DnaB-bd"/>
</dbReference>
<evidence type="ECO:0000256" key="8">
    <source>
        <dbReference type="ARBA" id="ARBA00022833"/>
    </source>
</evidence>
<comment type="function">
    <text evidence="12 13">RNA polymerase that catalyzes the synthesis of short RNA molecules used as primers for DNA polymerase during DNA replication.</text>
</comment>
<dbReference type="SUPFAM" id="SSF56731">
    <property type="entry name" value="DNA primase core"/>
    <property type="match status" value="1"/>
</dbReference>
<evidence type="ECO:0000256" key="11">
    <source>
        <dbReference type="ARBA" id="ARBA00023163"/>
    </source>
</evidence>
<reference evidence="16 17" key="1">
    <citation type="submission" date="2023-05" db="EMBL/GenBank/DDBJ databases">
        <title>Gordonibacter KGMB12511T sp. nov., isolated from faeces of healthy Korean.</title>
        <authorList>
            <person name="Kim H.S."/>
            <person name="Kim J.-S."/>
            <person name="Suh M.K."/>
            <person name="Eom M.K."/>
            <person name="Do H.E."/>
            <person name="Lee J.-S."/>
        </authorList>
    </citation>
    <scope>NUCLEOTIDE SEQUENCE [LARGE SCALE GENOMIC DNA]</scope>
    <source>
        <strain evidence="16 17">KGMB12511</strain>
    </source>
</reference>
<keyword evidence="7 12" id="KW-0863">Zinc-finger</keyword>
<dbReference type="InterPro" id="IPR006171">
    <property type="entry name" value="TOPRIM_dom"/>
</dbReference>
<keyword evidence="4 12" id="KW-0548">Nucleotidyltransferase</keyword>
<comment type="subunit">
    <text evidence="12">Monomer. Interacts with DnaB.</text>
</comment>
<name>A0ABT7DIS6_9ACTN</name>
<dbReference type="Pfam" id="PF10410">
    <property type="entry name" value="DnaB_bind"/>
    <property type="match status" value="1"/>
</dbReference>
<dbReference type="Pfam" id="PF01807">
    <property type="entry name" value="Zn_ribbon_DnaG"/>
    <property type="match status" value="1"/>
</dbReference>
<comment type="domain">
    <text evidence="12">Contains an N-terminal zinc-binding domain, a central core domain that contains the primase activity, and a C-terminal DnaB-binding domain.</text>
</comment>
<comment type="catalytic activity">
    <reaction evidence="12">
        <text>ssDNA + n NTP = ssDNA/pppN(pN)n-1 hybrid + (n-1) diphosphate.</text>
        <dbReference type="EC" id="2.7.7.101"/>
    </reaction>
</comment>
<evidence type="ECO:0000256" key="6">
    <source>
        <dbReference type="ARBA" id="ARBA00022723"/>
    </source>
</evidence>
<evidence type="ECO:0000256" key="12">
    <source>
        <dbReference type="HAMAP-Rule" id="MF_00974"/>
    </source>
</evidence>
<dbReference type="EC" id="2.7.7.101" evidence="12"/>
<dbReference type="InterPro" id="IPR006295">
    <property type="entry name" value="DNA_primase_DnaG"/>
</dbReference>
<keyword evidence="17" id="KW-1185">Reference proteome</keyword>
<evidence type="ECO:0000256" key="9">
    <source>
        <dbReference type="ARBA" id="ARBA00022842"/>
    </source>
</evidence>
<evidence type="ECO:0000313" key="16">
    <source>
        <dbReference type="EMBL" id="MDJ1649424.1"/>
    </source>
</evidence>
<evidence type="ECO:0000256" key="5">
    <source>
        <dbReference type="ARBA" id="ARBA00022705"/>
    </source>
</evidence>
<evidence type="ECO:0000256" key="2">
    <source>
        <dbReference type="ARBA" id="ARBA00022515"/>
    </source>
</evidence>
<evidence type="ECO:0000256" key="3">
    <source>
        <dbReference type="ARBA" id="ARBA00022679"/>
    </source>
</evidence>
<keyword evidence="10 12" id="KW-0238">DNA-binding</keyword>
<dbReference type="Pfam" id="PF08275">
    <property type="entry name" value="DNAG_N"/>
    <property type="match status" value="1"/>
</dbReference>
<protein>
    <recommendedName>
        <fullName evidence="12 13">DNA primase</fullName>
        <ecNumber evidence="12">2.7.7.101</ecNumber>
    </recommendedName>
</protein>
<evidence type="ECO:0000313" key="17">
    <source>
        <dbReference type="Proteomes" id="UP001232750"/>
    </source>
</evidence>
<dbReference type="NCBIfam" id="TIGR01391">
    <property type="entry name" value="dnaG"/>
    <property type="match status" value="1"/>
</dbReference>
<evidence type="ECO:0000256" key="14">
    <source>
        <dbReference type="SAM" id="MobiDB-lite"/>
    </source>
</evidence>
<feature type="zinc finger region" description="CHC2-type" evidence="12">
    <location>
        <begin position="39"/>
        <end position="63"/>
    </location>
</feature>
<dbReference type="PIRSF" id="PIRSF002811">
    <property type="entry name" value="DnaG"/>
    <property type="match status" value="1"/>
</dbReference>
<keyword evidence="2 12" id="KW-0639">Primosome</keyword>